<dbReference type="EMBL" id="CP022315">
    <property type="protein sequence ID" value="ASK61236.1"/>
    <property type="molecule type" value="Genomic_DNA"/>
</dbReference>
<evidence type="ECO:0000313" key="5">
    <source>
        <dbReference type="Proteomes" id="UP000198312"/>
    </source>
</evidence>
<protein>
    <recommendedName>
        <fullName evidence="3">Insertion element IS150 protein InsJ-like helix-turn-helix domain-containing protein</fullName>
    </recommendedName>
</protein>
<accession>A0A220TZY4</accession>
<dbReference type="PANTHER" id="PTHR33795:SF1">
    <property type="entry name" value="INSERTION ELEMENT IS150 PROTEIN INSJ"/>
    <property type="match status" value="1"/>
</dbReference>
<evidence type="ECO:0000256" key="1">
    <source>
        <dbReference type="ARBA" id="ARBA00038232"/>
    </source>
</evidence>
<dbReference type="InterPro" id="IPR009057">
    <property type="entry name" value="Homeodomain-like_sf"/>
</dbReference>
<dbReference type="AlphaFoldDB" id="A0A220TZY4"/>
<evidence type="ECO:0000256" key="2">
    <source>
        <dbReference type="SAM" id="Coils"/>
    </source>
</evidence>
<dbReference type="OrthoDB" id="9797531at2"/>
<dbReference type="Proteomes" id="UP000198312">
    <property type="component" value="Chromosome"/>
</dbReference>
<feature type="domain" description="Insertion element IS150 protein InsJ-like helix-turn-helix" evidence="3">
    <location>
        <begin position="132"/>
        <end position="184"/>
    </location>
</feature>
<dbReference type="SUPFAM" id="SSF46689">
    <property type="entry name" value="Homeodomain-like"/>
    <property type="match status" value="1"/>
</dbReference>
<dbReference type="SUPFAM" id="SSF48295">
    <property type="entry name" value="TrpR-like"/>
    <property type="match status" value="2"/>
</dbReference>
<dbReference type="PANTHER" id="PTHR33795">
    <property type="entry name" value="INSERTION ELEMENT IS150 PROTEIN INSJ"/>
    <property type="match status" value="1"/>
</dbReference>
<dbReference type="GO" id="GO:0043565">
    <property type="term" value="F:sequence-specific DNA binding"/>
    <property type="evidence" value="ECO:0007669"/>
    <property type="project" value="InterPro"/>
</dbReference>
<organism evidence="4 5">
    <name type="scientific">Virgibacillus phasianinus</name>
    <dbReference type="NCBI Taxonomy" id="2017483"/>
    <lineage>
        <taxon>Bacteria</taxon>
        <taxon>Bacillati</taxon>
        <taxon>Bacillota</taxon>
        <taxon>Bacilli</taxon>
        <taxon>Bacillales</taxon>
        <taxon>Bacillaceae</taxon>
        <taxon>Virgibacillus</taxon>
    </lineage>
</organism>
<proteinExistence type="inferred from homology"/>
<feature type="coiled-coil region" evidence="2">
    <location>
        <begin position="188"/>
        <end position="219"/>
    </location>
</feature>
<evidence type="ECO:0000313" key="4">
    <source>
        <dbReference type="EMBL" id="ASK61236.1"/>
    </source>
</evidence>
<dbReference type="Gene3D" id="1.10.10.10">
    <property type="entry name" value="Winged helix-like DNA-binding domain superfamily/Winged helix DNA-binding domain"/>
    <property type="match status" value="2"/>
</dbReference>
<dbReference type="KEGG" id="vil:CFK37_03005"/>
<dbReference type="InterPro" id="IPR055247">
    <property type="entry name" value="InsJ-like_HTH"/>
</dbReference>
<keyword evidence="5" id="KW-1185">Reference proteome</keyword>
<dbReference type="InterPro" id="IPR010921">
    <property type="entry name" value="Trp_repressor/repl_initiator"/>
</dbReference>
<name>A0A220TZY4_9BACI</name>
<reference evidence="4 5" key="1">
    <citation type="submission" date="2017-07" db="EMBL/GenBank/DDBJ databases">
        <title>Virgibacillus sp. LM2416.</title>
        <authorList>
            <person name="Tak E.J."/>
            <person name="Bae J.-W."/>
        </authorList>
    </citation>
    <scope>NUCLEOTIDE SEQUENCE [LARGE SCALE GENOMIC DNA]</scope>
    <source>
        <strain evidence="4 5">LM2416</strain>
    </source>
</reference>
<dbReference type="Pfam" id="PF13518">
    <property type="entry name" value="HTH_28"/>
    <property type="match status" value="1"/>
</dbReference>
<dbReference type="RefSeq" id="WP_089060513.1">
    <property type="nucleotide sequence ID" value="NZ_CP022315.1"/>
</dbReference>
<sequence length="229" mass="27130">MAHPYYTADLKWKIVQEYKKEGRVLAKLTRKYGVHHSSVKEWEQIVNKEGKKGLEHRPHEKVYSKKVRQAAIADYQSGNYSLREVSQKYEISSPSVLRNWLKNYNRHRDILERAKERGISMTAKRQKTTKGERIQIVRVALQNDKDYQVTAELCGVSYQQVYQWVRKYEEGGWDALDDRRGKPKPGAALTIEEKLKRQIREKEKENERLKAEVDFLKKLEQLEKGEIKR</sequence>
<gene>
    <name evidence="4" type="ORF">CFK37_03005</name>
</gene>
<comment type="similarity">
    <text evidence="1">Belongs to the IS150/IS1296 orfA family.</text>
</comment>
<keyword evidence="2" id="KW-0175">Coiled coil</keyword>
<dbReference type="InterPro" id="IPR036388">
    <property type="entry name" value="WH-like_DNA-bd_sf"/>
</dbReference>
<evidence type="ECO:0000259" key="3">
    <source>
        <dbReference type="Pfam" id="PF13518"/>
    </source>
</evidence>
<dbReference type="InterPro" id="IPR052057">
    <property type="entry name" value="IS150/IS1296_orfA-like"/>
</dbReference>